<organism evidence="3">
    <name type="scientific">Clastoptera arizonana</name>
    <name type="common">Arizona spittle bug</name>
    <dbReference type="NCBI Taxonomy" id="38151"/>
    <lineage>
        <taxon>Eukaryota</taxon>
        <taxon>Metazoa</taxon>
        <taxon>Ecdysozoa</taxon>
        <taxon>Arthropoda</taxon>
        <taxon>Hexapoda</taxon>
        <taxon>Insecta</taxon>
        <taxon>Pterygota</taxon>
        <taxon>Neoptera</taxon>
        <taxon>Paraneoptera</taxon>
        <taxon>Hemiptera</taxon>
        <taxon>Auchenorrhyncha</taxon>
        <taxon>Cercopoidea</taxon>
        <taxon>Clastopteridae</taxon>
        <taxon>Clastoptera</taxon>
    </lineage>
</organism>
<dbReference type="EMBL" id="GEDC01015129">
    <property type="protein sequence ID" value="JAS22169.1"/>
    <property type="molecule type" value="Transcribed_RNA"/>
</dbReference>
<feature type="chain" id="PRO_5008581053" evidence="2">
    <location>
        <begin position="24"/>
        <end position="128"/>
    </location>
</feature>
<gene>
    <name evidence="3" type="ORF">g.30123</name>
</gene>
<protein>
    <submittedName>
        <fullName evidence="3">Uncharacterized protein</fullName>
    </submittedName>
</protein>
<dbReference type="AlphaFoldDB" id="A0A1B6D905"/>
<evidence type="ECO:0000256" key="1">
    <source>
        <dbReference type="SAM" id="Phobius"/>
    </source>
</evidence>
<proteinExistence type="predicted"/>
<feature type="transmembrane region" description="Helical" evidence="1">
    <location>
        <begin position="84"/>
        <end position="113"/>
    </location>
</feature>
<accession>A0A1B6D905</accession>
<feature type="signal peptide" evidence="2">
    <location>
        <begin position="1"/>
        <end position="23"/>
    </location>
</feature>
<reference evidence="3" key="1">
    <citation type="submission" date="2015-12" db="EMBL/GenBank/DDBJ databases">
        <title>De novo transcriptome assembly of four potential Pierce s Disease insect vectors from Arizona vineyards.</title>
        <authorList>
            <person name="Tassone E.E."/>
        </authorList>
    </citation>
    <scope>NUCLEOTIDE SEQUENCE</scope>
</reference>
<sequence length="128" mass="13801">MMLGLSKEVLVLLMCLLSSEVFTLGGVGGRGGLSSRVLTSKTGNTQRSAFTGLDYPSGSVGYNQSPEAAKQVHKQSKSHRGIGISAWALVGVILTFIIGGTAVYYFILFYPIVCKKQRKYDIMEMSSV</sequence>
<keyword evidence="2" id="KW-0732">Signal</keyword>
<evidence type="ECO:0000256" key="2">
    <source>
        <dbReference type="SAM" id="SignalP"/>
    </source>
</evidence>
<keyword evidence="1" id="KW-0812">Transmembrane</keyword>
<name>A0A1B6D905_9HEMI</name>
<keyword evidence="1" id="KW-0472">Membrane</keyword>
<evidence type="ECO:0000313" key="3">
    <source>
        <dbReference type="EMBL" id="JAS22169.1"/>
    </source>
</evidence>
<keyword evidence="1" id="KW-1133">Transmembrane helix</keyword>